<dbReference type="RefSeq" id="WP_143324521.1">
    <property type="nucleotide sequence ID" value="NZ_FITM01000011.1"/>
</dbReference>
<dbReference type="Proteomes" id="UP000182631">
    <property type="component" value="Unassembled WGS sequence"/>
</dbReference>
<accession>A0A170T405</accession>
<dbReference type="EMBL" id="FITM01000011">
    <property type="protein sequence ID" value="CZB11445.1"/>
    <property type="molecule type" value="Genomic_DNA"/>
</dbReference>
<evidence type="ECO:0000313" key="1">
    <source>
        <dbReference type="EMBL" id="CZB11445.1"/>
    </source>
</evidence>
<protein>
    <submittedName>
        <fullName evidence="1">Uncharacterized protein</fullName>
    </submittedName>
</protein>
<name>A0A170T405_9SYNE</name>
<sequence length="94" mass="10788">MKHISINNRKEAFARVKTDGLLKDADWKLTDGLSVLFEEKLPDGTKDDLERRAAVRQFRRDLSTVDIDRKLWTETTRLTTSTRCQPRSRAVAAG</sequence>
<proteinExistence type="predicted"/>
<evidence type="ECO:0000313" key="2">
    <source>
        <dbReference type="Proteomes" id="UP000182631"/>
    </source>
</evidence>
<keyword evidence="2" id="KW-1185">Reference proteome</keyword>
<dbReference type="AlphaFoldDB" id="A0A170T405"/>
<organism evidence="1 2">
    <name type="scientific">Candidatus Synechococcus spongiarum</name>
    <dbReference type="NCBI Taxonomy" id="431041"/>
    <lineage>
        <taxon>Bacteria</taxon>
        <taxon>Bacillati</taxon>
        <taxon>Cyanobacteriota</taxon>
        <taxon>Cyanophyceae</taxon>
        <taxon>Synechococcales</taxon>
        <taxon>Synechococcaceae</taxon>
        <taxon>Synechococcus</taxon>
    </lineage>
</organism>
<gene>
    <name evidence="1" type="ORF">FLM9_106</name>
</gene>
<reference evidence="2" key="1">
    <citation type="submission" date="2016-02" db="EMBL/GenBank/DDBJ databases">
        <authorList>
            <person name="liu f."/>
        </authorList>
    </citation>
    <scope>NUCLEOTIDE SEQUENCE [LARGE SCALE GENOMIC DNA]</scope>
</reference>